<organism evidence="1 2">
    <name type="scientific">Shimia marina</name>
    <dbReference type="NCBI Taxonomy" id="321267"/>
    <lineage>
        <taxon>Bacteria</taxon>
        <taxon>Pseudomonadati</taxon>
        <taxon>Pseudomonadota</taxon>
        <taxon>Alphaproteobacteria</taxon>
        <taxon>Rhodobacterales</taxon>
        <taxon>Roseobacteraceae</taxon>
    </lineage>
</organism>
<gene>
    <name evidence="1" type="ORF">SHM7688_00113</name>
</gene>
<dbReference type="STRING" id="321267.SHM7688_00113"/>
<dbReference type="Gene3D" id="3.30.450.40">
    <property type="match status" value="1"/>
</dbReference>
<dbReference type="OrthoDB" id="7200179at2"/>
<dbReference type="Proteomes" id="UP000054823">
    <property type="component" value="Unassembled WGS sequence"/>
</dbReference>
<evidence type="ECO:0000313" key="1">
    <source>
        <dbReference type="EMBL" id="CUH50686.1"/>
    </source>
</evidence>
<keyword evidence="2" id="KW-1185">Reference proteome</keyword>
<sequence length="236" mass="26359">MSSNPKIEDDLREKIISAPDVILEDRDLMRALIAENEKTMGGNIVDLRGIAMERLEARLDRLEDTHRSVIAAAYDNLAGTNQVHRAILRMLDPVEFERFLHDLGGEVADILRVDAIRLVLETEQETDGDHALARLGDVLSTAAPGFIEDYLTGGRNIPQRQVTLRQVQRGRALVYGEDADWIRSEACLKLDFGAGKLPGLLVMGAEDPHQFTPQQGTDLLAFFAGVFERAMRRWLA</sequence>
<accession>A0A0P1EJH5</accession>
<dbReference type="InterPro" id="IPR029016">
    <property type="entry name" value="GAF-like_dom_sf"/>
</dbReference>
<proteinExistence type="predicted"/>
<dbReference type="AlphaFoldDB" id="A0A0P1EJH5"/>
<dbReference type="EMBL" id="CYPW01000001">
    <property type="protein sequence ID" value="CUH50686.1"/>
    <property type="molecule type" value="Genomic_DNA"/>
</dbReference>
<name>A0A0P1EJH5_9RHOB</name>
<dbReference type="RefSeq" id="WP_058238144.1">
    <property type="nucleotide sequence ID" value="NZ_CYPW01000001.1"/>
</dbReference>
<dbReference type="Pfam" id="PF04340">
    <property type="entry name" value="DUF484"/>
    <property type="match status" value="1"/>
</dbReference>
<evidence type="ECO:0000313" key="2">
    <source>
        <dbReference type="Proteomes" id="UP000054823"/>
    </source>
</evidence>
<protein>
    <recommendedName>
        <fullName evidence="3">Recombinase XerC</fullName>
    </recommendedName>
</protein>
<dbReference type="InterPro" id="IPR007435">
    <property type="entry name" value="DUF484"/>
</dbReference>
<reference evidence="1 2" key="1">
    <citation type="submission" date="2015-09" db="EMBL/GenBank/DDBJ databases">
        <authorList>
            <consortium name="Swine Surveillance"/>
        </authorList>
    </citation>
    <scope>NUCLEOTIDE SEQUENCE [LARGE SCALE GENOMIC DNA]</scope>
    <source>
        <strain evidence="1 2">CECT 7688</strain>
    </source>
</reference>
<evidence type="ECO:0008006" key="3">
    <source>
        <dbReference type="Google" id="ProtNLM"/>
    </source>
</evidence>